<sequence>MSNVIGERRKLATFAEAAAYCEVSPRSIENWVSKRFIKAYRRQNSRELLVDLDELEGAFIRFGRTKMRDGRKTSGNVRIVEIVD</sequence>
<accession>A0ABP5BE40</accession>
<protein>
    <recommendedName>
        <fullName evidence="3">DNA-binding protein</fullName>
    </recommendedName>
</protein>
<dbReference type="RefSeq" id="WP_157414732.1">
    <property type="nucleotide sequence ID" value="NZ_BAAAMK010000001.1"/>
</dbReference>
<proteinExistence type="predicted"/>
<name>A0ABP5BE40_9MICO</name>
<reference evidence="2" key="1">
    <citation type="journal article" date="2019" name="Int. J. Syst. Evol. Microbiol.">
        <title>The Global Catalogue of Microorganisms (GCM) 10K type strain sequencing project: providing services to taxonomists for standard genome sequencing and annotation.</title>
        <authorList>
            <consortium name="The Broad Institute Genomics Platform"/>
            <consortium name="The Broad Institute Genome Sequencing Center for Infectious Disease"/>
            <person name="Wu L."/>
            <person name="Ma J."/>
        </authorList>
    </citation>
    <scope>NUCLEOTIDE SEQUENCE [LARGE SCALE GENOMIC DNA]</scope>
    <source>
        <strain evidence="2">JCM 13584</strain>
    </source>
</reference>
<evidence type="ECO:0000313" key="2">
    <source>
        <dbReference type="Proteomes" id="UP001499954"/>
    </source>
</evidence>
<evidence type="ECO:0008006" key="3">
    <source>
        <dbReference type="Google" id="ProtNLM"/>
    </source>
</evidence>
<gene>
    <name evidence="1" type="ORF">GCM10009717_05830</name>
</gene>
<organism evidence="1 2">
    <name type="scientific">Agromyces allii</name>
    <dbReference type="NCBI Taxonomy" id="393607"/>
    <lineage>
        <taxon>Bacteria</taxon>
        <taxon>Bacillati</taxon>
        <taxon>Actinomycetota</taxon>
        <taxon>Actinomycetes</taxon>
        <taxon>Micrococcales</taxon>
        <taxon>Microbacteriaceae</taxon>
        <taxon>Agromyces</taxon>
    </lineage>
</organism>
<dbReference type="Proteomes" id="UP001499954">
    <property type="component" value="Unassembled WGS sequence"/>
</dbReference>
<evidence type="ECO:0000313" key="1">
    <source>
        <dbReference type="EMBL" id="GAA1942323.1"/>
    </source>
</evidence>
<dbReference type="EMBL" id="BAAAMK010000001">
    <property type="protein sequence ID" value="GAA1942323.1"/>
    <property type="molecule type" value="Genomic_DNA"/>
</dbReference>
<keyword evidence="2" id="KW-1185">Reference proteome</keyword>
<comment type="caution">
    <text evidence="1">The sequence shown here is derived from an EMBL/GenBank/DDBJ whole genome shotgun (WGS) entry which is preliminary data.</text>
</comment>